<dbReference type="Gene3D" id="2.30.42.10">
    <property type="match status" value="1"/>
</dbReference>
<feature type="domain" description="PDZ" evidence="2">
    <location>
        <begin position="984"/>
        <end position="1043"/>
    </location>
</feature>
<feature type="region of interest" description="Disordered" evidence="1">
    <location>
        <begin position="567"/>
        <end position="614"/>
    </location>
</feature>
<feature type="compositionally biased region" description="Pro residues" evidence="1">
    <location>
        <begin position="161"/>
        <end position="171"/>
    </location>
</feature>
<feature type="compositionally biased region" description="Polar residues" evidence="1">
    <location>
        <begin position="458"/>
        <end position="468"/>
    </location>
</feature>
<feature type="compositionally biased region" description="Polar residues" evidence="1">
    <location>
        <begin position="45"/>
        <end position="63"/>
    </location>
</feature>
<feature type="compositionally biased region" description="Pro residues" evidence="1">
    <location>
        <begin position="218"/>
        <end position="231"/>
    </location>
</feature>
<feature type="region of interest" description="Disordered" evidence="1">
    <location>
        <begin position="108"/>
        <end position="138"/>
    </location>
</feature>
<comment type="caution">
    <text evidence="3">The sequence shown here is derived from an EMBL/GenBank/DDBJ whole genome shotgun (WGS) entry which is preliminary data.</text>
</comment>
<sequence length="1352" mass="145943">MGLSFAISSDNTSQLVMSALQEFVTTLHEDCVAAELIAHYHIKPSPSNTSLSDRSSPPSTTSHLPGLARCNGQDNSSSQDVAPSSVPTTGNQLQKSLQIKQLIDQLNRAGSFEKSPEPSSLPPTHPPPSSVLPTDSRTSVALSTTTLDTSIINTSSSISTPPLPPPLPPPPPLRCIKHVQVNPIESLGQYPSSGLTTESEGFSVSTFRSCTSCSRPNRPAPPLPKLPPPSPLDSRTNRLQHLGSIPNQICLTTGQPSSGQDVLRQTADGITNPSNDAPCSFHLESCAGTAFSSDTNDPTMNPPANIESGYECFLHQACGQCQPSSTNATFSDCSCASLASVHAYPCGIECKLRSPASIFPLPTPPVPPPIHFIYSSNSQLPTLPYPPFRLTRSGSDLAVGSSVDGSTLSTVPEEENGEKLNSSGHSTPPRDRRTEGDLVTPALKLSSSLPKMSHFDYPTNSPAESQSSMLAYSSQPYVNVTAHNWPNRPNRKTKRRRLPRAPPPPPPLTKEHQQHQTVFNQPVSPSAHQTSSSTSSLSDSELVDRLKAIDDQTVRRQPLTMKFDARGTMVTTHEQQQQPQSMGELSHSESASLTHPPSVVESKQSRLKDSREIDEHENNVRLSPKLVDNEHNVTRSDSVCSSVTESSLTAPNLGLPAHWRSTTDSIPGYSPRELAEAEKCLQLENTRCKNPRSDSERKLSMEEERLFAMKPAPPKRSPLTMLTGFSFFTPSSDSQNLQKNSMEVGGSYSRESCGGAGGGHIHRDYCDGSDIETGATGWNSEDGAASQAADGYTSARSSDHAADESERLHSSPSDEEDHQRRSAAAEDEVLHMTELLSKRRESEARRHLMMAELEVDMERDHRLQAAATAMALAAVSNFSPARKARMKLMNSQQARCPKHGRQLTPIALKAGSRTLDAHMCTKEENHVIKITKTASGLGFSLTTKILSKPLFASPSRQTQINAHHYYHHAEPHHHRLNMQQIHELQTGSKEPSESEYLAVCVKNILPGGAALKDGKLRLGDRLLQIDDQDVVGKTQSQIVAMLRVKPVGSVVKLLVSRQISQTTEVSSTTLRKRLLPSQSGQYPSYEPQVGANADHSVKPCPEGCPYRPFCNVDVGGPSDNRAFALVSHNSLLTDAAVRRIPPFPHTVSTTRVHSGSIQHSQPSDRSFYRCASPTLPLRSANWTEEFPELVDRAEYPPYPDVFILKLDIPLVLTTINRHGAGEAEKIGQSTTHTATTTCSPKAAGSVTDGPCDAVASIASGTAVVSSSGTSAVSRHMRLGVSVRETYSSRASKISQKIGGDTLLDKGGSLPLGRADELWSGADSIYGGVLVKGIIDGGAAHMVSCVSLKHMCV</sequence>
<dbReference type="GO" id="GO:0035091">
    <property type="term" value="F:phosphatidylinositol binding"/>
    <property type="evidence" value="ECO:0007669"/>
    <property type="project" value="TreeGrafter"/>
</dbReference>
<feature type="region of interest" description="Disordered" evidence="1">
    <location>
        <begin position="207"/>
        <end position="238"/>
    </location>
</feature>
<dbReference type="SUPFAM" id="SSF50156">
    <property type="entry name" value="PDZ domain-like"/>
    <property type="match status" value="1"/>
</dbReference>
<keyword evidence="4" id="KW-1185">Reference proteome</keyword>
<dbReference type="GO" id="GO:0030010">
    <property type="term" value="P:establishment of cell polarity"/>
    <property type="evidence" value="ECO:0007669"/>
    <property type="project" value="TreeGrafter"/>
</dbReference>
<evidence type="ECO:0000313" key="3">
    <source>
        <dbReference type="EMBL" id="KAF5404488.1"/>
    </source>
</evidence>
<dbReference type="GO" id="GO:0043296">
    <property type="term" value="C:apical junction complex"/>
    <property type="evidence" value="ECO:0007669"/>
    <property type="project" value="TreeGrafter"/>
</dbReference>
<dbReference type="GO" id="GO:0051660">
    <property type="term" value="P:establishment of centrosome localization"/>
    <property type="evidence" value="ECO:0007669"/>
    <property type="project" value="TreeGrafter"/>
</dbReference>
<feature type="compositionally biased region" description="Basic and acidic residues" evidence="1">
    <location>
        <begin position="797"/>
        <end position="809"/>
    </location>
</feature>
<dbReference type="PROSITE" id="PS50106">
    <property type="entry name" value="PDZ"/>
    <property type="match status" value="1"/>
</dbReference>
<evidence type="ECO:0000259" key="2">
    <source>
        <dbReference type="PROSITE" id="PS50106"/>
    </source>
</evidence>
<feature type="region of interest" description="Disordered" evidence="1">
    <location>
        <begin position="151"/>
        <end position="171"/>
    </location>
</feature>
<dbReference type="GO" id="GO:0008104">
    <property type="term" value="P:intracellular protein localization"/>
    <property type="evidence" value="ECO:0007669"/>
    <property type="project" value="TreeGrafter"/>
</dbReference>
<dbReference type="InterPro" id="IPR036034">
    <property type="entry name" value="PDZ_sf"/>
</dbReference>
<feature type="region of interest" description="Disordered" evidence="1">
    <location>
        <begin position="480"/>
        <end position="517"/>
    </location>
</feature>
<dbReference type="InterPro" id="IPR001478">
    <property type="entry name" value="PDZ"/>
</dbReference>
<dbReference type="PANTHER" id="PTHR16484:SF17">
    <property type="entry name" value="BAZOOKA, ISOFORM B"/>
    <property type="match status" value="1"/>
</dbReference>
<dbReference type="EMBL" id="LUCH01000705">
    <property type="protein sequence ID" value="KAF5404488.1"/>
    <property type="molecule type" value="Genomic_DNA"/>
</dbReference>
<evidence type="ECO:0000313" key="4">
    <source>
        <dbReference type="Proteomes" id="UP000748531"/>
    </source>
</evidence>
<dbReference type="GO" id="GO:0045197">
    <property type="term" value="P:establishment or maintenance of epithelial cell apical/basal polarity"/>
    <property type="evidence" value="ECO:0007669"/>
    <property type="project" value="TreeGrafter"/>
</dbReference>
<dbReference type="SMART" id="SM00228">
    <property type="entry name" value="PDZ"/>
    <property type="match status" value="1"/>
</dbReference>
<feature type="compositionally biased region" description="Basic and acidic residues" evidence="1">
    <location>
        <begin position="603"/>
        <end position="614"/>
    </location>
</feature>
<dbReference type="GO" id="GO:0005938">
    <property type="term" value="C:cell cortex"/>
    <property type="evidence" value="ECO:0007669"/>
    <property type="project" value="TreeGrafter"/>
</dbReference>
<feature type="region of interest" description="Disordered" evidence="1">
    <location>
        <begin position="449"/>
        <end position="468"/>
    </location>
</feature>
<dbReference type="GO" id="GO:0016324">
    <property type="term" value="C:apical plasma membrane"/>
    <property type="evidence" value="ECO:0007669"/>
    <property type="project" value="TreeGrafter"/>
</dbReference>
<feature type="compositionally biased region" description="Low complexity" evidence="1">
    <location>
        <begin position="151"/>
        <end position="160"/>
    </location>
</feature>
<feature type="region of interest" description="Disordered" evidence="1">
    <location>
        <begin position="777"/>
        <end position="828"/>
    </location>
</feature>
<gene>
    <name evidence="3" type="ORF">PHET_02082</name>
</gene>
<feature type="compositionally biased region" description="Polar residues" evidence="1">
    <location>
        <begin position="569"/>
        <end position="595"/>
    </location>
</feature>
<proteinExistence type="predicted"/>
<feature type="compositionally biased region" description="Polar residues" evidence="1">
    <location>
        <begin position="72"/>
        <end position="91"/>
    </location>
</feature>
<dbReference type="GO" id="GO:0000226">
    <property type="term" value="P:microtubule cytoskeleton organization"/>
    <property type="evidence" value="ECO:0007669"/>
    <property type="project" value="TreeGrafter"/>
</dbReference>
<dbReference type="Pfam" id="PF00595">
    <property type="entry name" value="PDZ"/>
    <property type="match status" value="1"/>
</dbReference>
<organism evidence="3 4">
    <name type="scientific">Paragonimus heterotremus</name>
    <dbReference type="NCBI Taxonomy" id="100268"/>
    <lineage>
        <taxon>Eukaryota</taxon>
        <taxon>Metazoa</taxon>
        <taxon>Spiralia</taxon>
        <taxon>Lophotrochozoa</taxon>
        <taxon>Platyhelminthes</taxon>
        <taxon>Trematoda</taxon>
        <taxon>Digenea</taxon>
        <taxon>Plagiorchiida</taxon>
        <taxon>Troglotremata</taxon>
        <taxon>Troglotrematidae</taxon>
        <taxon>Paragonimus</taxon>
    </lineage>
</organism>
<dbReference type="PANTHER" id="PTHR16484">
    <property type="entry name" value="PARTITIONING DEFECTIVE 3 RELATED"/>
    <property type="match status" value="1"/>
</dbReference>
<feature type="compositionally biased region" description="Basic residues" evidence="1">
    <location>
        <begin position="489"/>
        <end position="499"/>
    </location>
</feature>
<accession>A0A8J4TDG4</accession>
<dbReference type="GO" id="GO:0005912">
    <property type="term" value="C:adherens junction"/>
    <property type="evidence" value="ECO:0007669"/>
    <property type="project" value="TreeGrafter"/>
</dbReference>
<evidence type="ECO:0000256" key="1">
    <source>
        <dbReference type="SAM" id="MobiDB-lite"/>
    </source>
</evidence>
<dbReference type="Proteomes" id="UP000748531">
    <property type="component" value="Unassembled WGS sequence"/>
</dbReference>
<feature type="compositionally biased region" description="Basic and acidic residues" evidence="1">
    <location>
        <begin position="817"/>
        <end position="828"/>
    </location>
</feature>
<feature type="region of interest" description="Disordered" evidence="1">
    <location>
        <begin position="399"/>
        <end position="437"/>
    </location>
</feature>
<protein>
    <recommendedName>
        <fullName evidence="2">PDZ domain-containing protein</fullName>
    </recommendedName>
</protein>
<reference evidence="3" key="1">
    <citation type="submission" date="2019-05" db="EMBL/GenBank/DDBJ databases">
        <title>Annotation for the trematode Paragonimus heterotremus.</title>
        <authorList>
            <person name="Choi Y.-J."/>
        </authorList>
    </citation>
    <scope>NUCLEOTIDE SEQUENCE</scope>
    <source>
        <strain evidence="3">LC</strain>
    </source>
</reference>
<dbReference type="InterPro" id="IPR052213">
    <property type="entry name" value="PAR3"/>
</dbReference>
<name>A0A8J4TDG4_9TREM</name>
<feature type="region of interest" description="Disordered" evidence="1">
    <location>
        <begin position="43"/>
        <end position="93"/>
    </location>
</feature>
<dbReference type="OrthoDB" id="6264899at2759"/>
<dbReference type="GO" id="GO:0007155">
    <property type="term" value="P:cell adhesion"/>
    <property type="evidence" value="ECO:0007669"/>
    <property type="project" value="TreeGrafter"/>
</dbReference>
<feature type="compositionally biased region" description="Pro residues" evidence="1">
    <location>
        <begin position="119"/>
        <end position="130"/>
    </location>
</feature>